<dbReference type="Proteomes" id="UP001335648">
    <property type="component" value="Unassembled WGS sequence"/>
</dbReference>
<dbReference type="EMBL" id="JAULUE010002047">
    <property type="protein sequence ID" value="KAK5913060.1"/>
    <property type="molecule type" value="Genomic_DNA"/>
</dbReference>
<dbReference type="AlphaFoldDB" id="A0AAN8D293"/>
<gene>
    <name evidence="1" type="ORF">CesoFtcFv8_002880</name>
</gene>
<evidence type="ECO:0000313" key="2">
    <source>
        <dbReference type="Proteomes" id="UP001335648"/>
    </source>
</evidence>
<proteinExistence type="predicted"/>
<organism evidence="1 2">
    <name type="scientific">Champsocephalus esox</name>
    <name type="common">pike icefish</name>
    <dbReference type="NCBI Taxonomy" id="159716"/>
    <lineage>
        <taxon>Eukaryota</taxon>
        <taxon>Metazoa</taxon>
        <taxon>Chordata</taxon>
        <taxon>Craniata</taxon>
        <taxon>Vertebrata</taxon>
        <taxon>Euteleostomi</taxon>
        <taxon>Actinopterygii</taxon>
        <taxon>Neopterygii</taxon>
        <taxon>Teleostei</taxon>
        <taxon>Neoteleostei</taxon>
        <taxon>Acanthomorphata</taxon>
        <taxon>Eupercaria</taxon>
        <taxon>Perciformes</taxon>
        <taxon>Notothenioidei</taxon>
        <taxon>Channichthyidae</taxon>
        <taxon>Champsocephalus</taxon>
    </lineage>
</organism>
<accession>A0AAN8D293</accession>
<evidence type="ECO:0000313" key="1">
    <source>
        <dbReference type="EMBL" id="KAK5913060.1"/>
    </source>
</evidence>
<reference evidence="1 2" key="1">
    <citation type="journal article" date="2023" name="Mol. Biol. Evol.">
        <title>Genomics of Secondarily Temperate Adaptation in the Only Non-Antarctic Icefish.</title>
        <authorList>
            <person name="Rivera-Colon A.G."/>
            <person name="Rayamajhi N."/>
            <person name="Minhas B.F."/>
            <person name="Madrigal G."/>
            <person name="Bilyk K.T."/>
            <person name="Yoon V."/>
            <person name="Hune M."/>
            <person name="Gregory S."/>
            <person name="Cheng C.H.C."/>
            <person name="Catchen J.M."/>
        </authorList>
    </citation>
    <scope>NUCLEOTIDE SEQUENCE [LARGE SCALE GENOMIC DNA]</scope>
    <source>
        <strain evidence="1">JC2023a</strain>
    </source>
</reference>
<name>A0AAN8D293_9TELE</name>
<protein>
    <submittedName>
        <fullName evidence="1">Uncharacterized protein</fullName>
    </submittedName>
</protein>
<comment type="caution">
    <text evidence="1">The sequence shown here is derived from an EMBL/GenBank/DDBJ whole genome shotgun (WGS) entry which is preliminary data.</text>
</comment>
<keyword evidence="2" id="KW-1185">Reference proteome</keyword>
<sequence length="85" mass="9200">MVPMHIRGLCAGGERQTERGISPVLPRRHVCLHKGSRECRVKPAQDPSSRADDVLRLGVANGKGAAGRSPSLGPRCFLSACWIMH</sequence>